<dbReference type="PANTHER" id="PTHR11017">
    <property type="entry name" value="LEUCINE-RICH REPEAT-CONTAINING PROTEIN"/>
    <property type="match status" value="1"/>
</dbReference>
<dbReference type="EC" id="3.2.2.6" evidence="1"/>
<dbReference type="PRINTS" id="PR00364">
    <property type="entry name" value="DISEASERSIST"/>
</dbReference>
<gene>
    <name evidence="9" type="ORF">L484_014127</name>
</gene>
<dbReference type="SUPFAM" id="SSF52058">
    <property type="entry name" value="L domain-like"/>
    <property type="match status" value="1"/>
</dbReference>
<name>W9S7N9_9ROSA</name>
<dbReference type="EMBL" id="KE345870">
    <property type="protein sequence ID" value="EXC19497.1"/>
    <property type="molecule type" value="Genomic_DNA"/>
</dbReference>
<evidence type="ECO:0000256" key="4">
    <source>
        <dbReference type="ARBA" id="ARBA00022801"/>
    </source>
</evidence>
<keyword evidence="6" id="KW-0520">NAD</keyword>
<dbReference type="InterPro" id="IPR035897">
    <property type="entry name" value="Toll_tir_struct_dom_sf"/>
</dbReference>
<dbReference type="InterPro" id="IPR042197">
    <property type="entry name" value="Apaf_helical"/>
</dbReference>
<evidence type="ECO:0000256" key="3">
    <source>
        <dbReference type="ARBA" id="ARBA00022737"/>
    </source>
</evidence>
<dbReference type="FunFam" id="3.40.50.10140:FF:000007">
    <property type="entry name" value="Disease resistance protein (TIR-NBS-LRR class)"/>
    <property type="match status" value="1"/>
</dbReference>
<dbReference type="InterPro" id="IPR044974">
    <property type="entry name" value="Disease_R_plants"/>
</dbReference>
<evidence type="ECO:0000259" key="8">
    <source>
        <dbReference type="PROSITE" id="PS50104"/>
    </source>
</evidence>
<dbReference type="GO" id="GO:0006952">
    <property type="term" value="P:defense response"/>
    <property type="evidence" value="ECO:0007669"/>
    <property type="project" value="UniProtKB-KW"/>
</dbReference>
<dbReference type="InterPro" id="IPR027417">
    <property type="entry name" value="P-loop_NTPase"/>
</dbReference>
<dbReference type="GO" id="GO:0043531">
    <property type="term" value="F:ADP binding"/>
    <property type="evidence" value="ECO:0007669"/>
    <property type="project" value="InterPro"/>
</dbReference>
<dbReference type="Pfam" id="PF01582">
    <property type="entry name" value="TIR"/>
    <property type="match status" value="1"/>
</dbReference>
<dbReference type="Gene3D" id="3.40.50.300">
    <property type="entry name" value="P-loop containing nucleotide triphosphate hydrolases"/>
    <property type="match status" value="1"/>
</dbReference>
<keyword evidence="2" id="KW-0433">Leucine-rich repeat</keyword>
<dbReference type="Pfam" id="PF00560">
    <property type="entry name" value="LRR_1"/>
    <property type="match status" value="1"/>
</dbReference>
<dbReference type="InterPro" id="IPR011713">
    <property type="entry name" value="Leu-rich_rpt_3"/>
</dbReference>
<dbReference type="PANTHER" id="PTHR11017:SF479">
    <property type="entry name" value="DISEASE RESISTANCE PROTEIN (TIR-NBS-LRR CLASS) FAMILY"/>
    <property type="match status" value="1"/>
</dbReference>
<keyword evidence="10" id="KW-1185">Reference proteome</keyword>
<evidence type="ECO:0000256" key="7">
    <source>
        <dbReference type="ARBA" id="ARBA00047304"/>
    </source>
</evidence>
<comment type="catalytic activity">
    <reaction evidence="7">
        <text>NAD(+) + H2O = ADP-D-ribose + nicotinamide + H(+)</text>
        <dbReference type="Rhea" id="RHEA:16301"/>
        <dbReference type="ChEBI" id="CHEBI:15377"/>
        <dbReference type="ChEBI" id="CHEBI:15378"/>
        <dbReference type="ChEBI" id="CHEBI:17154"/>
        <dbReference type="ChEBI" id="CHEBI:57540"/>
        <dbReference type="ChEBI" id="CHEBI:57967"/>
        <dbReference type="EC" id="3.2.2.6"/>
    </reaction>
    <physiologicalReaction direction="left-to-right" evidence="7">
        <dbReference type="Rhea" id="RHEA:16302"/>
    </physiologicalReaction>
</comment>
<dbReference type="STRING" id="981085.W9S7N9"/>
<proteinExistence type="predicted"/>
<dbReference type="Pfam" id="PF20160">
    <property type="entry name" value="C-JID"/>
    <property type="match status" value="1"/>
</dbReference>
<evidence type="ECO:0000313" key="10">
    <source>
        <dbReference type="Proteomes" id="UP000030645"/>
    </source>
</evidence>
<dbReference type="InterPro" id="IPR045344">
    <property type="entry name" value="C-JID"/>
</dbReference>
<dbReference type="InterPro" id="IPR002182">
    <property type="entry name" value="NB-ARC"/>
</dbReference>
<dbReference type="eggNOG" id="ENOG502SI7S">
    <property type="taxonomic scope" value="Eukaryota"/>
</dbReference>
<dbReference type="Pfam" id="PF07725">
    <property type="entry name" value="LRR_3"/>
    <property type="match status" value="1"/>
</dbReference>
<dbReference type="InterPro" id="IPR032675">
    <property type="entry name" value="LRR_dom_sf"/>
</dbReference>
<dbReference type="OrthoDB" id="1217440at2759"/>
<evidence type="ECO:0000256" key="1">
    <source>
        <dbReference type="ARBA" id="ARBA00011982"/>
    </source>
</evidence>
<sequence length="1203" mass="138433">MAASCSSSNAITPAPSQKYEVFLSFRGEDTRYGFVSHLYAALCRKKIRTYVDDKSLERGNEISYSLAQAIKESNVAVIILSENYASSSWCLDELLQILECKERYGQTVIPVFYHVEPTHVRKQQGRFGKAFSLLEKRFKKKGDQVNKWKIALSTIAALSGLNSSESRSEAEFVDEIVEDVIRKLHRISRPRDDLKTLVGIERQVKEIEMMLSLLSHRDVCIMGIWGMGGIGKTTLANVVFNRLSSKFESSCFLANVREEWAKGRKNELQKELFSKLLEEDNPLYNVRGRLSNKKVLIVLDDVNDLEQLDHLVGDFSNLFGHGSIIIVTTRDTELLYYIRADARYDVKRLSDLDAIVLFIMNAFNGNLPVPTEYMVRISKRVLNYAQGIPLALKVLGSHLRCKEQENWESVLNELEQYHNFNIQNVLKVSYDGLNQKDQQIFLDIACFFKGMRRDEVENILNACGFFAKLKIDNLIHKSLLTITKSHTLWMHDLVQEMGREIVLSTNDPRKRSRLWIAQDVIRVLKNNEGNEAIQGIFLDTSDIEEVDLEPTVLEKMYKLRYIQIIDDKGLYTKLKFPQGLKSLPTELRYLDWYNYPLEFLPSNFSPHNLVELHMSHSNLKRLWSGVQHLGNLKHIDLSFSQELIEIPDLFHAPRLESMNLKDCRSLVMFPSLNFQNFDEHSDSKESWRADFRNPGTLVLAGCSSLKSLPELSGSIRSLILNGTAIEEFPTSNSALENLFYLDLGDCKLLKNLGSGIRKLEGLKYLGLWMCLSINVFPKNLPRNVMVLNLCGTAIEEVPSSVKYLSCLEEFHLSFCKRLVTLPTSICELKSLRELHLLACSELENFPEILEPMGCLKTLDLSETRIMELPHSFENLIGLHKLLLDGCGKLKFVPDTIIRMPSLKKLSLARCFLVEIPDWLGCLSSLEILDLRSNSIDKIPTSIKDLSRLIELQISDCKNLQLLPELPLSLGLLDASRCTSLKTVSHSKTAMVKCHWNDYQATHYKEFIFSDCLNLDQSALYNIMIDSQKLEEKPFVSLCSPGNEIPEWFSYQSEKSSITIELPSNWHNNNFMGFALCVIVKDIDFRDNPVEVKCEFYFKTHHGKSYKFRSQFQEICEKEPSLRRYISYFKSDHILMWNKHDHRYRDFRDAVEASFDFELLVKKTAHPPSVDKSIIRRYGIRGLYFQDAQEFDIIYKTEQNDQNV</sequence>
<protein>
    <recommendedName>
        <fullName evidence="1">ADP-ribosyl cyclase/cyclic ADP-ribose hydrolase</fullName>
        <ecNumber evidence="1">3.2.2.6</ecNumber>
    </recommendedName>
</protein>
<accession>W9S7N9</accession>
<dbReference type="SUPFAM" id="SSF52200">
    <property type="entry name" value="Toll/Interleukin receptor TIR domain"/>
    <property type="match status" value="1"/>
</dbReference>
<dbReference type="Gene3D" id="3.40.50.10140">
    <property type="entry name" value="Toll/interleukin-1 receptor homology (TIR) domain"/>
    <property type="match status" value="1"/>
</dbReference>
<dbReference type="SMART" id="SM00255">
    <property type="entry name" value="TIR"/>
    <property type="match status" value="1"/>
</dbReference>
<dbReference type="KEGG" id="mnt:21397277"/>
<dbReference type="Pfam" id="PF23282">
    <property type="entry name" value="WHD_ROQ1"/>
    <property type="match status" value="1"/>
</dbReference>
<dbReference type="SUPFAM" id="SSF52540">
    <property type="entry name" value="P-loop containing nucleoside triphosphate hydrolases"/>
    <property type="match status" value="1"/>
</dbReference>
<reference evidence="10" key="1">
    <citation type="submission" date="2013-01" db="EMBL/GenBank/DDBJ databases">
        <title>Draft Genome Sequence of a Mulberry Tree, Morus notabilis C.K. Schneid.</title>
        <authorList>
            <person name="He N."/>
            <person name="Zhao S."/>
        </authorList>
    </citation>
    <scope>NUCLEOTIDE SEQUENCE</scope>
</reference>
<dbReference type="Gene3D" id="3.80.10.10">
    <property type="entry name" value="Ribonuclease Inhibitor"/>
    <property type="match status" value="3"/>
</dbReference>
<dbReference type="SUPFAM" id="SSF46785">
    <property type="entry name" value="Winged helix' DNA-binding domain"/>
    <property type="match status" value="1"/>
</dbReference>
<dbReference type="Gene3D" id="1.10.8.430">
    <property type="entry name" value="Helical domain of apoptotic protease-activating factors"/>
    <property type="match status" value="1"/>
</dbReference>
<keyword evidence="4" id="KW-0378">Hydrolase</keyword>
<dbReference type="PROSITE" id="PS50104">
    <property type="entry name" value="TIR"/>
    <property type="match status" value="1"/>
</dbReference>
<dbReference type="GO" id="GO:0061809">
    <property type="term" value="F:NAD+ nucleosidase activity, cyclic ADP-ribose generating"/>
    <property type="evidence" value="ECO:0007669"/>
    <property type="project" value="UniProtKB-EC"/>
</dbReference>
<dbReference type="GO" id="GO:0007165">
    <property type="term" value="P:signal transduction"/>
    <property type="evidence" value="ECO:0007669"/>
    <property type="project" value="InterPro"/>
</dbReference>
<keyword evidence="5" id="KW-0611">Plant defense</keyword>
<feature type="domain" description="TIR" evidence="8">
    <location>
        <begin position="17"/>
        <end position="184"/>
    </location>
</feature>
<dbReference type="InterPro" id="IPR003591">
    <property type="entry name" value="Leu-rich_rpt_typical-subtyp"/>
</dbReference>
<dbReference type="InterPro" id="IPR000157">
    <property type="entry name" value="TIR_dom"/>
</dbReference>
<evidence type="ECO:0000313" key="9">
    <source>
        <dbReference type="EMBL" id="EXC19497.1"/>
    </source>
</evidence>
<dbReference type="Proteomes" id="UP000030645">
    <property type="component" value="Unassembled WGS sequence"/>
</dbReference>
<keyword evidence="3" id="KW-0677">Repeat</keyword>
<dbReference type="PROSITE" id="PS51450">
    <property type="entry name" value="LRR"/>
    <property type="match status" value="1"/>
</dbReference>
<dbReference type="InterPro" id="IPR036390">
    <property type="entry name" value="WH_DNA-bd_sf"/>
</dbReference>
<dbReference type="InterPro" id="IPR001611">
    <property type="entry name" value="Leu-rich_rpt"/>
</dbReference>
<evidence type="ECO:0000256" key="5">
    <source>
        <dbReference type="ARBA" id="ARBA00022821"/>
    </source>
</evidence>
<dbReference type="Pfam" id="PF00931">
    <property type="entry name" value="NB-ARC"/>
    <property type="match status" value="1"/>
</dbReference>
<evidence type="ECO:0000256" key="2">
    <source>
        <dbReference type="ARBA" id="ARBA00022614"/>
    </source>
</evidence>
<dbReference type="InterPro" id="IPR058192">
    <property type="entry name" value="WHD_ROQ1-like"/>
</dbReference>
<dbReference type="AlphaFoldDB" id="W9S7N9"/>
<organism evidence="9 10">
    <name type="scientific">Morus notabilis</name>
    <dbReference type="NCBI Taxonomy" id="981085"/>
    <lineage>
        <taxon>Eukaryota</taxon>
        <taxon>Viridiplantae</taxon>
        <taxon>Streptophyta</taxon>
        <taxon>Embryophyta</taxon>
        <taxon>Tracheophyta</taxon>
        <taxon>Spermatophyta</taxon>
        <taxon>Magnoliopsida</taxon>
        <taxon>eudicotyledons</taxon>
        <taxon>Gunneridae</taxon>
        <taxon>Pentapetalae</taxon>
        <taxon>rosids</taxon>
        <taxon>fabids</taxon>
        <taxon>Rosales</taxon>
        <taxon>Moraceae</taxon>
        <taxon>Moreae</taxon>
        <taxon>Morus</taxon>
    </lineage>
</organism>
<dbReference type="SMART" id="SM00369">
    <property type="entry name" value="LRR_TYP"/>
    <property type="match status" value="3"/>
</dbReference>
<evidence type="ECO:0000256" key="6">
    <source>
        <dbReference type="ARBA" id="ARBA00023027"/>
    </source>
</evidence>